<dbReference type="AlphaFoldDB" id="A0A1C0YV99"/>
<name>A0A1C0YV99_9BACL</name>
<dbReference type="EMBL" id="MATO01000031">
    <property type="protein sequence ID" value="OCS91078.1"/>
    <property type="molecule type" value="Genomic_DNA"/>
</dbReference>
<dbReference type="InterPro" id="IPR051465">
    <property type="entry name" value="Cell_Envelope_Struct_Comp"/>
</dbReference>
<sequence length="370" mass="42213">MRRILAVVAGAVLLCVSMKAEAAVFSDVPESHSLALEIEYLAGAGVISGYTDGTFKPNAPIAKKHIAKMLTHALLLPTTDLKPLPYKDVPMTHPYYKEIAAVYTAGIFSDAENFRPESSISRAFMAKIISTSFELKSIAQNAMTYVDVPTTSEFYRPIQLVTMNNIAQGYELTNGYGPTTFAFAPSNLLTRAHFSAFLARAMSLSAGDYTPDTRYTYTFEHADGLITRMEFDETQQIEGGIGTFWNMYEENRDGYERWYMYFTRADIWSYAEPEISNFYVTYPFTVGYKRGNSLDYMYYNHRRDILETKATYRIGDITFYDVVVVRDRYWDEALVTMTEETTYIAKHYGVVAKEVNGEFVTWLVRRDLKN</sequence>
<feature type="domain" description="SLH" evidence="2">
    <location>
        <begin position="21"/>
        <end position="84"/>
    </location>
</feature>
<dbReference type="PANTHER" id="PTHR43308:SF5">
    <property type="entry name" value="S-LAYER PROTEIN _ PEPTIDOGLYCAN ENDO-BETA-N-ACETYLGLUCOSAMINIDASE"/>
    <property type="match status" value="1"/>
</dbReference>
<accession>A0A1C0YV99</accession>
<keyword evidence="1" id="KW-0732">Signal</keyword>
<dbReference type="Proteomes" id="UP000093482">
    <property type="component" value="Unassembled WGS sequence"/>
</dbReference>
<dbReference type="InterPro" id="IPR001119">
    <property type="entry name" value="SLH_dom"/>
</dbReference>
<comment type="caution">
    <text evidence="3">The sequence shown here is derived from an EMBL/GenBank/DDBJ whole genome shotgun (WGS) entry which is preliminary data.</text>
</comment>
<reference evidence="3 4" key="1">
    <citation type="submission" date="2016-07" db="EMBL/GenBank/DDBJ databases">
        <title>Caryophanon latum genome sequencing.</title>
        <authorList>
            <person name="Verma A."/>
            <person name="Pal Y."/>
            <person name="Krishnamurthi S."/>
        </authorList>
    </citation>
    <scope>NUCLEOTIDE SEQUENCE [LARGE SCALE GENOMIC DNA]</scope>
    <source>
        <strain evidence="3 4">DSM 14151</strain>
    </source>
</reference>
<proteinExistence type="predicted"/>
<dbReference type="PROSITE" id="PS51272">
    <property type="entry name" value="SLH"/>
    <property type="match status" value="3"/>
</dbReference>
<evidence type="ECO:0000256" key="1">
    <source>
        <dbReference type="SAM" id="SignalP"/>
    </source>
</evidence>
<feature type="domain" description="SLH" evidence="2">
    <location>
        <begin position="85"/>
        <end position="140"/>
    </location>
</feature>
<evidence type="ECO:0000313" key="4">
    <source>
        <dbReference type="Proteomes" id="UP000093482"/>
    </source>
</evidence>
<keyword evidence="4" id="KW-1185">Reference proteome</keyword>
<feature type="domain" description="SLH" evidence="2">
    <location>
        <begin position="141"/>
        <end position="212"/>
    </location>
</feature>
<protein>
    <recommendedName>
        <fullName evidence="2">SLH domain-containing protein</fullName>
    </recommendedName>
</protein>
<organism evidence="3 4">
    <name type="scientific">Caryophanon latum</name>
    <dbReference type="NCBI Taxonomy" id="33977"/>
    <lineage>
        <taxon>Bacteria</taxon>
        <taxon>Bacillati</taxon>
        <taxon>Bacillota</taxon>
        <taxon>Bacilli</taxon>
        <taxon>Bacillales</taxon>
        <taxon>Caryophanaceae</taxon>
        <taxon>Caryophanon</taxon>
    </lineage>
</organism>
<evidence type="ECO:0000313" key="3">
    <source>
        <dbReference type="EMBL" id="OCS91078.1"/>
    </source>
</evidence>
<evidence type="ECO:0000259" key="2">
    <source>
        <dbReference type="PROSITE" id="PS51272"/>
    </source>
</evidence>
<feature type="chain" id="PRO_5008649294" description="SLH domain-containing protein" evidence="1">
    <location>
        <begin position="23"/>
        <end position="370"/>
    </location>
</feature>
<dbReference type="Pfam" id="PF00395">
    <property type="entry name" value="SLH"/>
    <property type="match status" value="3"/>
</dbReference>
<feature type="signal peptide" evidence="1">
    <location>
        <begin position="1"/>
        <end position="22"/>
    </location>
</feature>
<gene>
    <name evidence="3" type="ORF">A6K76_10055</name>
</gene>
<dbReference type="PANTHER" id="PTHR43308">
    <property type="entry name" value="OUTER MEMBRANE PROTEIN ALPHA-RELATED"/>
    <property type="match status" value="1"/>
</dbReference>